<accession>A0ABQ6ZMD8</accession>
<dbReference type="Gene3D" id="3.10.50.10">
    <property type="match status" value="1"/>
</dbReference>
<dbReference type="PRINTS" id="PR00551">
    <property type="entry name" value="2SGLOBULIN"/>
</dbReference>
<proteinExistence type="inferred from homology"/>
<evidence type="ECO:0000256" key="5">
    <source>
        <dbReference type="ARBA" id="ARBA00023295"/>
    </source>
</evidence>
<keyword evidence="6" id="KW-0119">Carbohydrate metabolism</keyword>
<dbReference type="SMART" id="SM00636">
    <property type="entry name" value="Glyco_18"/>
    <property type="match status" value="1"/>
</dbReference>
<name>A0ABQ6ZMD8_9GAMM</name>
<dbReference type="SUPFAM" id="SSF51445">
    <property type="entry name" value="(Trans)glycosidases"/>
    <property type="match status" value="1"/>
</dbReference>
<evidence type="ECO:0000256" key="3">
    <source>
        <dbReference type="ARBA" id="ARBA00022801"/>
    </source>
</evidence>
<evidence type="ECO:0000256" key="2">
    <source>
        <dbReference type="ARBA" id="ARBA00012729"/>
    </source>
</evidence>
<dbReference type="Pfam" id="PF00704">
    <property type="entry name" value="Glyco_hydro_18"/>
    <property type="match status" value="1"/>
</dbReference>
<dbReference type="PROSITE" id="PS51910">
    <property type="entry name" value="GH18_2"/>
    <property type="match status" value="1"/>
</dbReference>
<organism evidence="11 12">
    <name type="scientific">Pseudoxanthomonas japonensis</name>
    <dbReference type="NCBI Taxonomy" id="69284"/>
    <lineage>
        <taxon>Bacteria</taxon>
        <taxon>Pseudomonadati</taxon>
        <taxon>Pseudomonadota</taxon>
        <taxon>Gammaproteobacteria</taxon>
        <taxon>Lysobacterales</taxon>
        <taxon>Lysobacteraceae</taxon>
        <taxon>Pseudoxanthomonas</taxon>
    </lineage>
</organism>
<evidence type="ECO:0000256" key="6">
    <source>
        <dbReference type="ARBA" id="ARBA00023326"/>
    </source>
</evidence>
<dbReference type="SUPFAM" id="SSF54556">
    <property type="entry name" value="Chitinase insertion domain"/>
    <property type="match status" value="1"/>
</dbReference>
<keyword evidence="3 7" id="KW-0378">Hydrolase</keyword>
<comment type="similarity">
    <text evidence="8">Belongs to the glycosyl hydrolase 18 family.</text>
</comment>
<keyword evidence="4" id="KW-0146">Chitin degradation</keyword>
<keyword evidence="12" id="KW-1185">Reference proteome</keyword>
<keyword evidence="5 7" id="KW-0326">Glycosidase</keyword>
<keyword evidence="6" id="KW-0624">Polysaccharide degradation</keyword>
<evidence type="ECO:0000256" key="1">
    <source>
        <dbReference type="ARBA" id="ARBA00000822"/>
    </source>
</evidence>
<feature type="domain" description="GH18" evidence="10">
    <location>
        <begin position="30"/>
        <end position="371"/>
    </location>
</feature>
<dbReference type="Proteomes" id="UP000781710">
    <property type="component" value="Unassembled WGS sequence"/>
</dbReference>
<dbReference type="Gene3D" id="3.20.20.80">
    <property type="entry name" value="Glycosidases"/>
    <property type="match status" value="1"/>
</dbReference>
<evidence type="ECO:0000256" key="4">
    <source>
        <dbReference type="ARBA" id="ARBA00023024"/>
    </source>
</evidence>
<dbReference type="InterPro" id="IPR017853">
    <property type="entry name" value="GH"/>
</dbReference>
<dbReference type="InterPro" id="IPR011583">
    <property type="entry name" value="Chitinase_II/V-like_cat"/>
</dbReference>
<evidence type="ECO:0000313" key="11">
    <source>
        <dbReference type="EMBL" id="KAF1727501.1"/>
    </source>
</evidence>
<protein>
    <recommendedName>
        <fullName evidence="2">chitinase</fullName>
        <ecNumber evidence="2">3.2.1.14</ecNumber>
    </recommendedName>
</protein>
<keyword evidence="9" id="KW-0732">Signal</keyword>
<dbReference type="InterPro" id="IPR001579">
    <property type="entry name" value="Glyco_hydro_18_chit_AS"/>
</dbReference>
<comment type="caution">
    <text evidence="11">The sequence shown here is derived from an EMBL/GenBank/DDBJ whole genome shotgun (WGS) entry which is preliminary data.</text>
</comment>
<dbReference type="PANTHER" id="PTHR11177:SF317">
    <property type="entry name" value="CHITINASE 12-RELATED"/>
    <property type="match status" value="1"/>
</dbReference>
<feature type="chain" id="PRO_5045987063" description="chitinase" evidence="9">
    <location>
        <begin position="24"/>
        <end position="371"/>
    </location>
</feature>
<dbReference type="EMBL" id="PDWW01000001">
    <property type="protein sequence ID" value="KAF1727501.1"/>
    <property type="molecule type" value="Genomic_DNA"/>
</dbReference>
<dbReference type="InterPro" id="IPR029070">
    <property type="entry name" value="Chitinase_insertion_sf"/>
</dbReference>
<evidence type="ECO:0000259" key="10">
    <source>
        <dbReference type="PROSITE" id="PS51910"/>
    </source>
</evidence>
<dbReference type="InterPro" id="IPR001223">
    <property type="entry name" value="Glyco_hydro18_cat"/>
</dbReference>
<evidence type="ECO:0000256" key="8">
    <source>
        <dbReference type="RuleBase" id="RU004453"/>
    </source>
</evidence>
<evidence type="ECO:0000256" key="9">
    <source>
        <dbReference type="SAM" id="SignalP"/>
    </source>
</evidence>
<gene>
    <name evidence="11" type="ORF">CSC78_01420</name>
</gene>
<dbReference type="InterPro" id="IPR050314">
    <property type="entry name" value="Glycosyl_Hydrlase_18"/>
</dbReference>
<comment type="catalytic activity">
    <reaction evidence="1">
        <text>Random endo-hydrolysis of N-acetyl-beta-D-glucosaminide (1-&gt;4)-beta-linkages in chitin and chitodextrins.</text>
        <dbReference type="EC" id="3.2.1.14"/>
    </reaction>
</comment>
<sequence>MSVHRFATCLLSLFALLPFLGHAGTPAHRPIVIGYVMDGATLPPIDARKLDAINFAFAHVDDAHGIVLRGDTATAALAGLNALKSEHPDLKLLLSIGGWGSGHFSEAAANDAARATFAESAARLVTQHRLDGIDIDWEYPTLPGPGISHSPADRDNFTRMLQAVRDRLDTLGKADGRHYLLTIAAADGEAARGLDLPRIVPLLDWINLMTYDFFGSLTPTTGHHAALGKSASAPADARTTVAAVDEFLAASVPPAKLNVGAAFYGRKFVRVQRANQGLHQAYGEHAAFLSWRVLQTDYIGRNGYVRHWDADAQAAWLWNEAEASFVTYEDPQALRAKAAYVRERGLGGVMYWEHRQDDGTLLDAVREGLYP</sequence>
<reference evidence="11 12" key="1">
    <citation type="submission" date="2017-10" db="EMBL/GenBank/DDBJ databases">
        <title>Whole genome sequencing of members of genus Pseudoxanthomonas.</title>
        <authorList>
            <person name="Kumar S."/>
            <person name="Bansal K."/>
            <person name="Kaur A."/>
            <person name="Patil P."/>
            <person name="Sharma S."/>
            <person name="Patil P.B."/>
        </authorList>
    </citation>
    <scope>NUCLEOTIDE SEQUENCE [LARGE SCALE GENOMIC DNA]</scope>
    <source>
        <strain evidence="11 12">DSM 17109</strain>
    </source>
</reference>
<dbReference type="InterPro" id="IPR000677">
    <property type="entry name" value="Chitinase-like"/>
</dbReference>
<evidence type="ECO:0000256" key="7">
    <source>
        <dbReference type="RuleBase" id="RU000489"/>
    </source>
</evidence>
<dbReference type="CDD" id="cd06548">
    <property type="entry name" value="GH18_chitinase"/>
    <property type="match status" value="1"/>
</dbReference>
<evidence type="ECO:0000313" key="12">
    <source>
        <dbReference type="Proteomes" id="UP000781710"/>
    </source>
</evidence>
<dbReference type="PROSITE" id="PS01095">
    <property type="entry name" value="GH18_1"/>
    <property type="match status" value="1"/>
</dbReference>
<feature type="signal peptide" evidence="9">
    <location>
        <begin position="1"/>
        <end position="23"/>
    </location>
</feature>
<dbReference type="EC" id="3.2.1.14" evidence="2"/>
<dbReference type="RefSeq" id="WP_162336124.1">
    <property type="nucleotide sequence ID" value="NZ_PDWW01000001.1"/>
</dbReference>
<dbReference type="PANTHER" id="PTHR11177">
    <property type="entry name" value="CHITINASE"/>
    <property type="match status" value="1"/>
</dbReference>